<gene>
    <name evidence="8" type="ORF">METZ01_LOCUS144896</name>
</gene>
<dbReference type="HAMAP" id="MF_02040">
    <property type="entry name" value="Mrp_NBP35"/>
    <property type="match status" value="1"/>
</dbReference>
<protein>
    <recommendedName>
        <fullName evidence="7">MIP18 family-like domain-containing protein</fullName>
    </recommendedName>
</protein>
<keyword evidence="2" id="KW-0547">Nucleotide-binding</keyword>
<evidence type="ECO:0000256" key="1">
    <source>
        <dbReference type="ARBA" id="ARBA00022723"/>
    </source>
</evidence>
<dbReference type="SUPFAM" id="SSF117916">
    <property type="entry name" value="Fe-S cluster assembly (FSCA) domain-like"/>
    <property type="match status" value="1"/>
</dbReference>
<dbReference type="InterPro" id="IPR033756">
    <property type="entry name" value="YlxH/NBP35"/>
</dbReference>
<dbReference type="EMBL" id="UINC01022440">
    <property type="protein sequence ID" value="SVA92042.1"/>
    <property type="molecule type" value="Genomic_DNA"/>
</dbReference>
<feature type="region of interest" description="Disordered" evidence="6">
    <location>
        <begin position="73"/>
        <end position="95"/>
    </location>
</feature>
<dbReference type="InterPro" id="IPR002744">
    <property type="entry name" value="MIP18-like"/>
</dbReference>
<dbReference type="AlphaFoldDB" id="A0A381ZT34"/>
<dbReference type="GO" id="GO:0046872">
    <property type="term" value="F:metal ion binding"/>
    <property type="evidence" value="ECO:0007669"/>
    <property type="project" value="UniProtKB-KW"/>
</dbReference>
<proteinExistence type="inferred from homology"/>
<evidence type="ECO:0000256" key="5">
    <source>
        <dbReference type="ARBA" id="ARBA00023014"/>
    </source>
</evidence>
<dbReference type="InterPro" id="IPR019591">
    <property type="entry name" value="Mrp/NBP35_ATP-bd"/>
</dbReference>
<dbReference type="CDD" id="cd02037">
    <property type="entry name" value="Mrp_NBP35"/>
    <property type="match status" value="1"/>
</dbReference>
<sequence length="380" mass="41797">MDKSQILELLKSIKYPGFTRDIVSFGLIKEIIINDDKINIDLALKTQNEDKKNKVINNIDEILSKHFNQVNIQVNNEPPNKPQSNQAEAPSQQNKLNTNNIKNVIAIASGKGGVGKSTVAANIALALVENNYTVGLLDLDIYGPSLPIILGLNKSPSMTEDRKIVPIEHYGLKVMSFGFISGNDTPVIWRGPLVSRMTEQFFNDVHWGDLDYLVLDLPPGTGDIQLTLTQKLRMSGAIIVTTPQDIALADVQKGADMFRKVHTPIIGVIENMSSLQINGTVKGLNQNDAENYSLDINGIDEAISINRDGSFSIPINLFKSGGGLKESKRLDVPLLGKIPISIEMMHSTDEGKPIILSNPQEPVSNIFREIVKKIESQLIN</sequence>
<evidence type="ECO:0000259" key="7">
    <source>
        <dbReference type="Pfam" id="PF01883"/>
    </source>
</evidence>
<keyword evidence="1" id="KW-0479">Metal-binding</keyword>
<dbReference type="InterPro" id="IPR034904">
    <property type="entry name" value="FSCA_dom_sf"/>
</dbReference>
<dbReference type="PANTHER" id="PTHR42961:SF2">
    <property type="entry name" value="IRON-SULFUR PROTEIN NUBPL"/>
    <property type="match status" value="1"/>
</dbReference>
<keyword evidence="5" id="KW-0411">Iron-sulfur</keyword>
<dbReference type="GO" id="GO:0051539">
    <property type="term" value="F:4 iron, 4 sulfur cluster binding"/>
    <property type="evidence" value="ECO:0007669"/>
    <property type="project" value="TreeGrafter"/>
</dbReference>
<dbReference type="PROSITE" id="PS01215">
    <property type="entry name" value="MRP"/>
    <property type="match status" value="1"/>
</dbReference>
<dbReference type="GO" id="GO:0016226">
    <property type="term" value="P:iron-sulfur cluster assembly"/>
    <property type="evidence" value="ECO:0007669"/>
    <property type="project" value="InterPro"/>
</dbReference>
<evidence type="ECO:0000256" key="2">
    <source>
        <dbReference type="ARBA" id="ARBA00022741"/>
    </source>
</evidence>
<feature type="domain" description="MIP18 family-like" evidence="7">
    <location>
        <begin position="3"/>
        <end position="46"/>
    </location>
</feature>
<organism evidence="8">
    <name type="scientific">marine metagenome</name>
    <dbReference type="NCBI Taxonomy" id="408172"/>
    <lineage>
        <taxon>unclassified sequences</taxon>
        <taxon>metagenomes</taxon>
        <taxon>ecological metagenomes</taxon>
    </lineage>
</organism>
<dbReference type="InterPro" id="IPR000808">
    <property type="entry name" value="Mrp-like_CS"/>
</dbReference>
<dbReference type="GO" id="GO:0140663">
    <property type="term" value="F:ATP-dependent FeS chaperone activity"/>
    <property type="evidence" value="ECO:0007669"/>
    <property type="project" value="InterPro"/>
</dbReference>
<keyword evidence="4" id="KW-0408">Iron</keyword>
<dbReference type="PANTHER" id="PTHR42961">
    <property type="entry name" value="IRON-SULFUR PROTEIN NUBPL"/>
    <property type="match status" value="1"/>
</dbReference>
<dbReference type="InterPro" id="IPR044304">
    <property type="entry name" value="NUBPL-like"/>
</dbReference>
<dbReference type="GO" id="GO:0005524">
    <property type="term" value="F:ATP binding"/>
    <property type="evidence" value="ECO:0007669"/>
    <property type="project" value="UniProtKB-KW"/>
</dbReference>
<dbReference type="Pfam" id="PF01883">
    <property type="entry name" value="FeS_assembly_P"/>
    <property type="match status" value="1"/>
</dbReference>
<dbReference type="Gene3D" id="3.30.300.130">
    <property type="entry name" value="Fe-S cluster assembly (FSCA)"/>
    <property type="match status" value="1"/>
</dbReference>
<dbReference type="Gene3D" id="3.40.50.300">
    <property type="entry name" value="P-loop containing nucleotide triphosphate hydrolases"/>
    <property type="match status" value="1"/>
</dbReference>
<evidence type="ECO:0000256" key="3">
    <source>
        <dbReference type="ARBA" id="ARBA00022840"/>
    </source>
</evidence>
<reference evidence="8" key="1">
    <citation type="submission" date="2018-05" db="EMBL/GenBank/DDBJ databases">
        <authorList>
            <person name="Lanie J.A."/>
            <person name="Ng W.-L."/>
            <person name="Kazmierczak K.M."/>
            <person name="Andrzejewski T.M."/>
            <person name="Davidsen T.M."/>
            <person name="Wayne K.J."/>
            <person name="Tettelin H."/>
            <person name="Glass J.I."/>
            <person name="Rusch D."/>
            <person name="Podicherti R."/>
            <person name="Tsui H.-C.T."/>
            <person name="Winkler M.E."/>
        </authorList>
    </citation>
    <scope>NUCLEOTIDE SEQUENCE</scope>
</reference>
<name>A0A381ZT34_9ZZZZ</name>
<evidence type="ECO:0000256" key="6">
    <source>
        <dbReference type="SAM" id="MobiDB-lite"/>
    </source>
</evidence>
<evidence type="ECO:0000313" key="8">
    <source>
        <dbReference type="EMBL" id="SVA92042.1"/>
    </source>
</evidence>
<dbReference type="SUPFAM" id="SSF52540">
    <property type="entry name" value="P-loop containing nucleoside triphosphate hydrolases"/>
    <property type="match status" value="1"/>
</dbReference>
<keyword evidence="3" id="KW-0067">ATP-binding</keyword>
<accession>A0A381ZT34</accession>
<dbReference type="Pfam" id="PF10609">
    <property type="entry name" value="ParA"/>
    <property type="match status" value="2"/>
</dbReference>
<dbReference type="InterPro" id="IPR027417">
    <property type="entry name" value="P-loop_NTPase"/>
</dbReference>
<evidence type="ECO:0000256" key="4">
    <source>
        <dbReference type="ARBA" id="ARBA00023004"/>
    </source>
</evidence>